<protein>
    <submittedName>
        <fullName evidence="1">Uncharacterized protein</fullName>
    </submittedName>
</protein>
<dbReference type="AlphaFoldDB" id="A0A3M7RBC5"/>
<proteinExistence type="predicted"/>
<keyword evidence="2" id="KW-1185">Reference proteome</keyword>
<name>A0A3M7RBC5_BRAPC</name>
<evidence type="ECO:0000313" key="2">
    <source>
        <dbReference type="Proteomes" id="UP000276133"/>
    </source>
</evidence>
<reference evidence="1 2" key="1">
    <citation type="journal article" date="2018" name="Sci. Rep.">
        <title>Genomic signatures of local adaptation to the degree of environmental predictability in rotifers.</title>
        <authorList>
            <person name="Franch-Gras L."/>
            <person name="Hahn C."/>
            <person name="Garcia-Roger E.M."/>
            <person name="Carmona M.J."/>
            <person name="Serra M."/>
            <person name="Gomez A."/>
        </authorList>
    </citation>
    <scope>NUCLEOTIDE SEQUENCE [LARGE SCALE GENOMIC DNA]</scope>
    <source>
        <strain evidence="1">HYR1</strain>
    </source>
</reference>
<gene>
    <name evidence="1" type="ORF">BpHYR1_007311</name>
</gene>
<evidence type="ECO:0000313" key="1">
    <source>
        <dbReference type="EMBL" id="RNA20817.1"/>
    </source>
</evidence>
<dbReference type="OrthoDB" id="10564403at2759"/>
<accession>A0A3M7RBC5</accession>
<organism evidence="1 2">
    <name type="scientific">Brachionus plicatilis</name>
    <name type="common">Marine rotifer</name>
    <name type="synonym">Brachionus muelleri</name>
    <dbReference type="NCBI Taxonomy" id="10195"/>
    <lineage>
        <taxon>Eukaryota</taxon>
        <taxon>Metazoa</taxon>
        <taxon>Spiralia</taxon>
        <taxon>Gnathifera</taxon>
        <taxon>Rotifera</taxon>
        <taxon>Eurotatoria</taxon>
        <taxon>Monogononta</taxon>
        <taxon>Pseudotrocha</taxon>
        <taxon>Ploima</taxon>
        <taxon>Brachionidae</taxon>
        <taxon>Brachionus</taxon>
    </lineage>
</organism>
<dbReference type="EMBL" id="REGN01003776">
    <property type="protein sequence ID" value="RNA20817.1"/>
    <property type="molecule type" value="Genomic_DNA"/>
</dbReference>
<sequence length="66" mass="7635">MIFDHEDVLKPKVSRKTVAFCEAQETIANKNIFLEKTNSDFYPKYSCACYKLNLAIRHALTKHNSV</sequence>
<comment type="caution">
    <text evidence="1">The sequence shown here is derived from an EMBL/GenBank/DDBJ whole genome shotgun (WGS) entry which is preliminary data.</text>
</comment>
<dbReference type="Proteomes" id="UP000276133">
    <property type="component" value="Unassembled WGS sequence"/>
</dbReference>